<dbReference type="InParanoid" id="A0A251S025"/>
<keyword evidence="3" id="KW-1185">Reference proteome</keyword>
<dbReference type="EMBL" id="CM007905">
    <property type="protein sequence ID" value="OTF92040.1"/>
    <property type="molecule type" value="Genomic_DNA"/>
</dbReference>
<reference evidence="1 3" key="1">
    <citation type="journal article" date="2017" name="Nature">
        <title>The sunflower genome provides insights into oil metabolism, flowering and Asterid evolution.</title>
        <authorList>
            <person name="Badouin H."/>
            <person name="Gouzy J."/>
            <person name="Grassa C.J."/>
            <person name="Murat F."/>
            <person name="Staton S.E."/>
            <person name="Cottret L."/>
            <person name="Lelandais-Briere C."/>
            <person name="Owens G.L."/>
            <person name="Carrere S."/>
            <person name="Mayjonade B."/>
            <person name="Legrand L."/>
            <person name="Gill N."/>
            <person name="Kane N.C."/>
            <person name="Bowers J.E."/>
            <person name="Hubner S."/>
            <person name="Bellec A."/>
            <person name="Berard A."/>
            <person name="Berges H."/>
            <person name="Blanchet N."/>
            <person name="Boniface M.C."/>
            <person name="Brunel D."/>
            <person name="Catrice O."/>
            <person name="Chaidir N."/>
            <person name="Claudel C."/>
            <person name="Donnadieu C."/>
            <person name="Faraut T."/>
            <person name="Fievet G."/>
            <person name="Helmstetter N."/>
            <person name="King M."/>
            <person name="Knapp S.J."/>
            <person name="Lai Z."/>
            <person name="Le Paslier M.C."/>
            <person name="Lippi Y."/>
            <person name="Lorenzon L."/>
            <person name="Mandel J.R."/>
            <person name="Marage G."/>
            <person name="Marchand G."/>
            <person name="Marquand E."/>
            <person name="Bret-Mestries E."/>
            <person name="Morien E."/>
            <person name="Nambeesan S."/>
            <person name="Nguyen T."/>
            <person name="Pegot-Espagnet P."/>
            <person name="Pouilly N."/>
            <person name="Raftis F."/>
            <person name="Sallet E."/>
            <person name="Schiex T."/>
            <person name="Thomas J."/>
            <person name="Vandecasteele C."/>
            <person name="Vares D."/>
            <person name="Vear F."/>
            <person name="Vautrin S."/>
            <person name="Crespi M."/>
            <person name="Mangin B."/>
            <person name="Burke J.M."/>
            <person name="Salse J."/>
            <person name="Munos S."/>
            <person name="Vincourt P."/>
            <person name="Rieseberg L.H."/>
            <person name="Langlade N.B."/>
        </authorList>
    </citation>
    <scope>NUCLEOTIDE SEQUENCE [LARGE SCALE GENOMIC DNA]</scope>
    <source>
        <strain evidence="3">cv. SF193</strain>
        <tissue evidence="1">Leaves</tissue>
    </source>
</reference>
<dbReference type="Proteomes" id="UP000215914">
    <property type="component" value="Chromosome 16"/>
</dbReference>
<sequence>MLYFFSRHTHNYVERDLSEKGSRPTVFRRIPTVPATNRGDDSRLTVFRRIPTVLATICGDDTLFNYCNRLQICRGGERRHSYVHCYGRSDTIQGRKMSSRWCASRNLEKGQTEAVEKEGNNGNVCPPAFFLRIGDVGVRFPAAKVFSDDSKVLTCIQVSLVYLF</sequence>
<evidence type="ECO:0000313" key="1">
    <source>
        <dbReference type="EMBL" id="KAF5760623.1"/>
    </source>
</evidence>
<dbReference type="AlphaFoldDB" id="A0A251S025"/>
<evidence type="ECO:0000313" key="3">
    <source>
        <dbReference type="Proteomes" id="UP000215914"/>
    </source>
</evidence>
<organism evidence="2 3">
    <name type="scientific">Helianthus annuus</name>
    <name type="common">Common sunflower</name>
    <dbReference type="NCBI Taxonomy" id="4232"/>
    <lineage>
        <taxon>Eukaryota</taxon>
        <taxon>Viridiplantae</taxon>
        <taxon>Streptophyta</taxon>
        <taxon>Embryophyta</taxon>
        <taxon>Tracheophyta</taxon>
        <taxon>Spermatophyta</taxon>
        <taxon>Magnoliopsida</taxon>
        <taxon>eudicotyledons</taxon>
        <taxon>Gunneridae</taxon>
        <taxon>Pentapetalae</taxon>
        <taxon>asterids</taxon>
        <taxon>campanulids</taxon>
        <taxon>Asterales</taxon>
        <taxon>Asteraceae</taxon>
        <taxon>Asteroideae</taxon>
        <taxon>Heliantheae alliance</taxon>
        <taxon>Heliantheae</taxon>
        <taxon>Helianthus</taxon>
    </lineage>
</organism>
<accession>A0A251S025</accession>
<evidence type="ECO:0000313" key="2">
    <source>
        <dbReference type="EMBL" id="OTF92040.1"/>
    </source>
</evidence>
<dbReference type="EMBL" id="MNCJ02000331">
    <property type="protein sequence ID" value="KAF5760623.1"/>
    <property type="molecule type" value="Genomic_DNA"/>
</dbReference>
<gene>
    <name evidence="2" type="ORF">HannXRQ_Chr16g0517521</name>
    <name evidence="1" type="ORF">HanXRQr2_Chr16g0755641</name>
</gene>
<proteinExistence type="predicted"/>
<name>A0A251S025_HELAN</name>
<dbReference type="Gramene" id="mRNA:HanXRQr2_Chr16g0755641">
    <property type="protein sequence ID" value="mRNA:HanXRQr2_Chr16g0755641"/>
    <property type="gene ID" value="HanXRQr2_Chr16g0755641"/>
</dbReference>
<protein>
    <submittedName>
        <fullName evidence="2">Uncharacterized protein</fullName>
    </submittedName>
</protein>
<reference evidence="1" key="3">
    <citation type="submission" date="2020-06" db="EMBL/GenBank/DDBJ databases">
        <title>Helianthus annuus Genome sequencing and assembly Release 2.</title>
        <authorList>
            <person name="Gouzy J."/>
            <person name="Langlade N."/>
            <person name="Munos S."/>
        </authorList>
    </citation>
    <scope>NUCLEOTIDE SEQUENCE</scope>
    <source>
        <tissue evidence="1">Leaves</tissue>
    </source>
</reference>
<reference evidence="2" key="2">
    <citation type="submission" date="2017-02" db="EMBL/GenBank/DDBJ databases">
        <title>Sunflower complete genome.</title>
        <authorList>
            <person name="Langlade N."/>
            <person name="Munos S."/>
        </authorList>
    </citation>
    <scope>NUCLEOTIDE SEQUENCE [LARGE SCALE GENOMIC DNA]</scope>
    <source>
        <tissue evidence="2">Leaves</tissue>
    </source>
</reference>